<gene>
    <name evidence="1" type="ORF">SEUCBS140593_004975</name>
</gene>
<evidence type="ECO:0000313" key="2">
    <source>
        <dbReference type="Proteomes" id="UP001642482"/>
    </source>
</evidence>
<evidence type="ECO:0000313" key="1">
    <source>
        <dbReference type="EMBL" id="CAK7222656.1"/>
    </source>
</evidence>
<accession>A0ABP0BSX8</accession>
<comment type="caution">
    <text evidence="1">The sequence shown here is derived from an EMBL/GenBank/DDBJ whole genome shotgun (WGS) entry which is preliminary data.</text>
</comment>
<dbReference type="Proteomes" id="UP001642482">
    <property type="component" value="Unassembled WGS sequence"/>
</dbReference>
<dbReference type="EMBL" id="CAWUHD010000045">
    <property type="protein sequence ID" value="CAK7222656.1"/>
    <property type="molecule type" value="Genomic_DNA"/>
</dbReference>
<keyword evidence="2" id="KW-1185">Reference proteome</keyword>
<name>A0ABP0BSX8_9PEZI</name>
<organism evidence="1 2">
    <name type="scientific">Sporothrix eucalyptigena</name>
    <dbReference type="NCBI Taxonomy" id="1812306"/>
    <lineage>
        <taxon>Eukaryota</taxon>
        <taxon>Fungi</taxon>
        <taxon>Dikarya</taxon>
        <taxon>Ascomycota</taxon>
        <taxon>Pezizomycotina</taxon>
        <taxon>Sordariomycetes</taxon>
        <taxon>Sordariomycetidae</taxon>
        <taxon>Ophiostomatales</taxon>
        <taxon>Ophiostomataceae</taxon>
        <taxon>Sporothrix</taxon>
    </lineage>
</organism>
<protein>
    <submittedName>
        <fullName evidence="1">Uncharacterized protein</fullName>
    </submittedName>
</protein>
<proteinExistence type="predicted"/>
<reference evidence="1 2" key="1">
    <citation type="submission" date="2024-01" db="EMBL/GenBank/DDBJ databases">
        <authorList>
            <person name="Allen C."/>
            <person name="Tagirdzhanova G."/>
        </authorList>
    </citation>
    <scope>NUCLEOTIDE SEQUENCE [LARGE SCALE GENOMIC DNA]</scope>
</reference>
<sequence>MVLATDAIGIDILLDPKLACSLPDSASKWGTKDDPVGLSPCYLERSKAVHGEIGVTGLIRSKGYEVDVMMTAFSADDNDTLVDYCASSRRTADPLVEGHYFGASVHPYEMVFIKSNRNAAKDALRVLTSLHLGQHWSSWDSCVLP</sequence>